<keyword evidence="6" id="KW-1185">Reference proteome</keyword>
<gene>
    <name evidence="5" type="ORF">JI748_08260</name>
</gene>
<feature type="chain" id="PRO_5046247957" evidence="3">
    <location>
        <begin position="21"/>
        <end position="365"/>
    </location>
</feature>
<keyword evidence="3" id="KW-0732">Signal</keyword>
<feature type="region of interest" description="Disordered" evidence="2">
    <location>
        <begin position="21"/>
        <end position="45"/>
    </location>
</feature>
<dbReference type="Gene3D" id="3.40.50.1820">
    <property type="entry name" value="alpha/beta hydrolase"/>
    <property type="match status" value="1"/>
</dbReference>
<name>A0ABX7C9J1_9HYPH</name>
<protein>
    <submittedName>
        <fullName evidence="5">Alpha/beta hydrolase</fullName>
    </submittedName>
</protein>
<dbReference type="InterPro" id="IPR050300">
    <property type="entry name" value="GDXG_lipolytic_enzyme"/>
</dbReference>
<evidence type="ECO:0000256" key="1">
    <source>
        <dbReference type="ARBA" id="ARBA00022801"/>
    </source>
</evidence>
<accession>A0ABX7C9J1</accession>
<dbReference type="InterPro" id="IPR013094">
    <property type="entry name" value="AB_hydrolase_3"/>
</dbReference>
<evidence type="ECO:0000256" key="3">
    <source>
        <dbReference type="SAM" id="SignalP"/>
    </source>
</evidence>
<evidence type="ECO:0000313" key="6">
    <source>
        <dbReference type="Proteomes" id="UP000595857"/>
    </source>
</evidence>
<dbReference type="GO" id="GO:0016787">
    <property type="term" value="F:hydrolase activity"/>
    <property type="evidence" value="ECO:0007669"/>
    <property type="project" value="UniProtKB-KW"/>
</dbReference>
<dbReference type="Pfam" id="PF07859">
    <property type="entry name" value="Abhydrolase_3"/>
    <property type="match status" value="1"/>
</dbReference>
<evidence type="ECO:0000313" key="5">
    <source>
        <dbReference type="EMBL" id="QQR40957.1"/>
    </source>
</evidence>
<organism evidence="5 6">
    <name type="scientific">Devosia rhizoryzae</name>
    <dbReference type="NCBI Taxonomy" id="2774137"/>
    <lineage>
        <taxon>Bacteria</taxon>
        <taxon>Pseudomonadati</taxon>
        <taxon>Pseudomonadota</taxon>
        <taxon>Alphaproteobacteria</taxon>
        <taxon>Hyphomicrobiales</taxon>
        <taxon>Devosiaceae</taxon>
        <taxon>Devosia</taxon>
    </lineage>
</organism>
<reference evidence="5 6" key="1">
    <citation type="submission" date="2021-01" db="EMBL/GenBank/DDBJ databases">
        <title>Genome seq and assembly of Devosia sp. LEGU1.</title>
        <authorList>
            <person name="Chhetri G."/>
        </authorList>
    </citation>
    <scope>NUCLEOTIDE SEQUENCE [LARGE SCALE GENOMIC DNA]</scope>
    <source>
        <strain evidence="5 6">LEGU1</strain>
    </source>
</reference>
<sequence length="365" mass="38741">MRSLLLATTALATLAMPAFAQEEPRPVEDEVATSKDSGTVDRSNPEMAQVITKLMELGAKPVHTLDVPAARAQPTPADAVEAVYLETSGDELTPEPVAKTEDIKVDGAEGELDARVYWPEGVADGSEALPVIVYFHGGGWVIADLDVYDASPRALANQAKAIVVSVHYRQGPEDKFPAAHDDAIAAYSYVVENAGEWNGDSSRIAVAGESAGGNLAVNVAIAARDQQLTEPSAILAVYPVAGDDLETPSYIANQNAVPLGKADIEWFVGHYLNDMSEAADPRIDLVGSADLEDLPPTTIVAAEIDPLNSEGMMLRDKLEEAGVEVSYQNWNGVTHEFFGMAAVVPEAKEAQDFAGAELREALGSE</sequence>
<keyword evidence="1 5" id="KW-0378">Hydrolase</keyword>
<dbReference type="SUPFAM" id="SSF53474">
    <property type="entry name" value="alpha/beta-Hydrolases"/>
    <property type="match status" value="1"/>
</dbReference>
<dbReference type="Proteomes" id="UP000595857">
    <property type="component" value="Chromosome"/>
</dbReference>
<proteinExistence type="predicted"/>
<dbReference type="InterPro" id="IPR029058">
    <property type="entry name" value="AB_hydrolase_fold"/>
</dbReference>
<dbReference type="RefSeq" id="WP_201636741.1">
    <property type="nucleotide sequence ID" value="NZ_CP068046.1"/>
</dbReference>
<dbReference type="EMBL" id="CP068046">
    <property type="protein sequence ID" value="QQR40957.1"/>
    <property type="molecule type" value="Genomic_DNA"/>
</dbReference>
<dbReference type="PANTHER" id="PTHR48081:SF8">
    <property type="entry name" value="ALPHA_BETA HYDROLASE FOLD-3 DOMAIN-CONTAINING PROTEIN-RELATED"/>
    <property type="match status" value="1"/>
</dbReference>
<evidence type="ECO:0000256" key="2">
    <source>
        <dbReference type="SAM" id="MobiDB-lite"/>
    </source>
</evidence>
<evidence type="ECO:0000259" key="4">
    <source>
        <dbReference type="Pfam" id="PF07859"/>
    </source>
</evidence>
<feature type="signal peptide" evidence="3">
    <location>
        <begin position="1"/>
        <end position="20"/>
    </location>
</feature>
<dbReference type="PANTHER" id="PTHR48081">
    <property type="entry name" value="AB HYDROLASE SUPERFAMILY PROTEIN C4A8.06C"/>
    <property type="match status" value="1"/>
</dbReference>
<feature type="domain" description="Alpha/beta hydrolase fold-3" evidence="4">
    <location>
        <begin position="132"/>
        <end position="338"/>
    </location>
</feature>